<dbReference type="EMBL" id="JALJOS010000003">
    <property type="protein sequence ID" value="KAK9841732.1"/>
    <property type="molecule type" value="Genomic_DNA"/>
</dbReference>
<evidence type="ECO:0000313" key="2">
    <source>
        <dbReference type="EMBL" id="KAK9841732.1"/>
    </source>
</evidence>
<proteinExistence type="predicted"/>
<evidence type="ECO:0000313" key="3">
    <source>
        <dbReference type="Proteomes" id="UP001438707"/>
    </source>
</evidence>
<comment type="caution">
    <text evidence="2">The sequence shown here is derived from an EMBL/GenBank/DDBJ whole genome shotgun (WGS) entry which is preliminary data.</text>
</comment>
<name>A0AAW1S767_9CHLO</name>
<dbReference type="AlphaFoldDB" id="A0AAW1S767"/>
<sequence length="115" mass="12369">MPYLSLPNTIATVSLTNVSLSKALRRVPAGRSLQKTTDKQLVFGSPPRHFQPAWSSGGRPSPGRCKADRGAVCTRLLTEYDTFRSAASTNVLLQAKKSALVQGLRGKLQMGSRGV</sequence>
<dbReference type="Proteomes" id="UP001438707">
    <property type="component" value="Unassembled WGS sequence"/>
</dbReference>
<accession>A0AAW1S767</accession>
<keyword evidence="3" id="KW-1185">Reference proteome</keyword>
<organism evidence="2 3">
    <name type="scientific">Apatococcus lobatus</name>
    <dbReference type="NCBI Taxonomy" id="904363"/>
    <lineage>
        <taxon>Eukaryota</taxon>
        <taxon>Viridiplantae</taxon>
        <taxon>Chlorophyta</taxon>
        <taxon>core chlorophytes</taxon>
        <taxon>Trebouxiophyceae</taxon>
        <taxon>Chlorellales</taxon>
        <taxon>Chlorellaceae</taxon>
        <taxon>Apatococcus</taxon>
    </lineage>
</organism>
<feature type="region of interest" description="Disordered" evidence="1">
    <location>
        <begin position="42"/>
        <end position="66"/>
    </location>
</feature>
<reference evidence="2 3" key="1">
    <citation type="journal article" date="2024" name="Nat. Commun.">
        <title>Phylogenomics reveals the evolutionary origins of lichenization in chlorophyte algae.</title>
        <authorList>
            <person name="Puginier C."/>
            <person name="Libourel C."/>
            <person name="Otte J."/>
            <person name="Skaloud P."/>
            <person name="Haon M."/>
            <person name="Grisel S."/>
            <person name="Petersen M."/>
            <person name="Berrin J.G."/>
            <person name="Delaux P.M."/>
            <person name="Dal Grande F."/>
            <person name="Keller J."/>
        </authorList>
    </citation>
    <scope>NUCLEOTIDE SEQUENCE [LARGE SCALE GENOMIC DNA]</scope>
    <source>
        <strain evidence="2 3">SAG 2145</strain>
    </source>
</reference>
<evidence type="ECO:0000256" key="1">
    <source>
        <dbReference type="SAM" id="MobiDB-lite"/>
    </source>
</evidence>
<gene>
    <name evidence="2" type="ORF">WJX74_011022</name>
</gene>
<protein>
    <submittedName>
        <fullName evidence="2">Uncharacterized protein</fullName>
    </submittedName>
</protein>